<feature type="signal peptide" evidence="1">
    <location>
        <begin position="1"/>
        <end position="17"/>
    </location>
</feature>
<protein>
    <recommendedName>
        <fullName evidence="2">Amine oxidase domain-containing protein</fullName>
    </recommendedName>
</protein>
<evidence type="ECO:0000259" key="2">
    <source>
        <dbReference type="Pfam" id="PF01593"/>
    </source>
</evidence>
<dbReference type="InterPro" id="IPR002937">
    <property type="entry name" value="Amino_oxidase"/>
</dbReference>
<dbReference type="Gene3D" id="3.50.50.60">
    <property type="entry name" value="FAD/NAD(P)-binding domain"/>
    <property type="match status" value="1"/>
</dbReference>
<dbReference type="PANTHER" id="PTHR42923">
    <property type="entry name" value="PROTOPORPHYRINOGEN OXIDASE"/>
    <property type="match status" value="1"/>
</dbReference>
<proteinExistence type="predicted"/>
<reference evidence="3" key="1">
    <citation type="submission" date="2011-06" db="EMBL/GenBank/DDBJ databases">
        <title>The Genome Sequence of Fusarium oxysporum Fo47.</title>
        <authorList>
            <consortium name="The Broad Institute Genome Sequencing Platform"/>
            <person name="Ma L.-J."/>
            <person name="Gale L.R."/>
            <person name="Schwartz D.C."/>
            <person name="Zhou S."/>
            <person name="Corby-Kistler H."/>
            <person name="Young S.K."/>
            <person name="Zeng Q."/>
            <person name="Gargeya S."/>
            <person name="Fitzgerald M."/>
            <person name="Haas B."/>
            <person name="Abouelleil A."/>
            <person name="Alvarado L."/>
            <person name="Arachchi H.M."/>
            <person name="Berlin A."/>
            <person name="Brown A."/>
            <person name="Chapman S.B."/>
            <person name="Chen Z."/>
            <person name="Dunbar C."/>
            <person name="Freedman E."/>
            <person name="Gearin G."/>
            <person name="Gellesch M."/>
            <person name="Goldberg J."/>
            <person name="Griggs A."/>
            <person name="Gujja S."/>
            <person name="Heiman D."/>
            <person name="Howarth C."/>
            <person name="Larson L."/>
            <person name="Lui A."/>
            <person name="MacDonald P.J.P."/>
            <person name="Mehta T."/>
            <person name="Montmayeur A."/>
            <person name="Murphy C."/>
            <person name="Neiman D."/>
            <person name="Pearson M."/>
            <person name="Priest M."/>
            <person name="Roberts A."/>
            <person name="Saif S."/>
            <person name="Shea T."/>
            <person name="Shenoy N."/>
            <person name="Sisk P."/>
            <person name="Stolte C."/>
            <person name="Sykes S."/>
            <person name="Wortman J."/>
            <person name="Nusbaum C."/>
            <person name="Birren B."/>
        </authorList>
    </citation>
    <scope>NUCLEOTIDE SEQUENCE [LARGE SCALE GENOMIC DNA]</scope>
    <source>
        <strain evidence="3">Fo47</strain>
    </source>
</reference>
<accession>W9JIM1</accession>
<sequence length="569" mass="64250">MLFLLFFALSLVCFCSLFKIDVLYTRLNRANLSLSIVCLPTPTVDTMSSSTDRFRRKRVAIVGSGSAGIGALWALNKTYHDVYVYEASDRFGGHTNTVDFKKGKFSTKVDAGFHVLNAATYPNFTKFLEKINVKTTPTDLTFSLSRDRGAFEWSGSSPASLFCQRRNLLSPRMWRMLFDIFRFNQFALDILSDDEDDISSIEVLNKATNCTCKDITIGQYLELEGYSNAFRDDYLLPLAASIWSTSPDKCSLEFPAATFVRFLWNHHLLNTIRARPQWLTIEGGSKSYVDAVMKGFPPNHLFLKTPVRHVTTESNGQVRLHLENGSSALYDHVILATHGDEAFDIIKSSASEQERSIMSSFKTSQNEAVLHSDLDMMPRRKKAWASWNYLAVSSPSSRKGNINQVSVTYNMNILQHIPRNTFGDVFVTLNPLQRPKPAKTQGRYYYSQPIYTSSAVRAQKLLKHIQNTRGISYAGAWTKYGLHEDGFSSGLEVAQEHLGAKLPFEFTDSTYSRGKIPSLSLIDHLLRLIILVIQVFVVQILERLVGSSPSPRQRLVNGNRVRFANGKHR</sequence>
<dbReference type="Pfam" id="PF01593">
    <property type="entry name" value="Amino_oxidase"/>
    <property type="match status" value="1"/>
</dbReference>
<dbReference type="EMBL" id="JH717907">
    <property type="protein sequence ID" value="EWZ31907.1"/>
    <property type="molecule type" value="Genomic_DNA"/>
</dbReference>
<dbReference type="VEuPathDB" id="FungiDB:FOZG_14940"/>
<feature type="chain" id="PRO_5004926956" description="Amine oxidase domain-containing protein" evidence="1">
    <location>
        <begin position="18"/>
        <end position="569"/>
    </location>
</feature>
<dbReference type="Proteomes" id="UP000030766">
    <property type="component" value="Unassembled WGS sequence"/>
</dbReference>
<evidence type="ECO:0000313" key="3">
    <source>
        <dbReference type="EMBL" id="EWZ31907.1"/>
    </source>
</evidence>
<reference evidence="3" key="2">
    <citation type="submission" date="2012-06" db="EMBL/GenBank/DDBJ databases">
        <title>Annotation of the Genome Sequence of Fusarium oxysporum Fo47.</title>
        <authorList>
            <consortium name="The Broad Institute Genomics Platform"/>
            <person name="Ma L.-J."/>
            <person name="Corby-Kistler H."/>
            <person name="Broz K."/>
            <person name="Gale L.R."/>
            <person name="Jonkers W."/>
            <person name="O'Donnell K."/>
            <person name="Ploetz R."/>
            <person name="Steinberg C."/>
            <person name="Schwartz D.C."/>
            <person name="VanEtten H."/>
            <person name="Zhou S."/>
            <person name="Young S.K."/>
            <person name="Zeng Q."/>
            <person name="Gargeya S."/>
            <person name="Fitzgerald M."/>
            <person name="Abouelleil A."/>
            <person name="Alvarado L."/>
            <person name="Chapman S.B."/>
            <person name="Gainer-Dewar J."/>
            <person name="Goldberg J."/>
            <person name="Griggs A."/>
            <person name="Gujja S."/>
            <person name="Hansen M."/>
            <person name="Howarth C."/>
            <person name="Imamovic A."/>
            <person name="Ireland A."/>
            <person name="Larimer J."/>
            <person name="McCowan C."/>
            <person name="Murphy C."/>
            <person name="Pearson M."/>
            <person name="Poon T.W."/>
            <person name="Priest M."/>
            <person name="Roberts A."/>
            <person name="Saif S."/>
            <person name="Shea T."/>
            <person name="Sykes S."/>
            <person name="Wortman J."/>
            <person name="Nusbaum C."/>
            <person name="Birren B."/>
        </authorList>
    </citation>
    <scope>NUCLEOTIDE SEQUENCE</scope>
    <source>
        <strain evidence="3">Fo47</strain>
    </source>
</reference>
<keyword evidence="1" id="KW-0732">Signal</keyword>
<dbReference type="Gene3D" id="1.10.405.10">
    <property type="entry name" value="Guanine Nucleotide Dissociation Inhibitor, domain 1"/>
    <property type="match status" value="1"/>
</dbReference>
<feature type="domain" description="Amine oxidase" evidence="2">
    <location>
        <begin position="71"/>
        <end position="341"/>
    </location>
</feature>
<gene>
    <name evidence="3" type="ORF">FOZG_14940</name>
</gene>
<name>W9JIM1_FUSOX</name>
<dbReference type="AlphaFoldDB" id="W9JIM1"/>
<evidence type="ECO:0000256" key="1">
    <source>
        <dbReference type="SAM" id="SignalP"/>
    </source>
</evidence>
<dbReference type="Gene3D" id="3.90.660.10">
    <property type="match status" value="1"/>
</dbReference>
<dbReference type="InterPro" id="IPR050464">
    <property type="entry name" value="Zeta_carotene_desat/Oxidored"/>
</dbReference>
<dbReference type="InterPro" id="IPR036188">
    <property type="entry name" value="FAD/NAD-bd_sf"/>
</dbReference>
<dbReference type="PANTHER" id="PTHR42923:SF17">
    <property type="entry name" value="AMINE OXIDASE DOMAIN-CONTAINING PROTEIN"/>
    <property type="match status" value="1"/>
</dbReference>
<dbReference type="FunFam" id="1.10.405.20:FF:000001">
    <property type="entry name" value="Amine oxidase"/>
    <property type="match status" value="1"/>
</dbReference>
<dbReference type="GO" id="GO:0016491">
    <property type="term" value="F:oxidoreductase activity"/>
    <property type="evidence" value="ECO:0007669"/>
    <property type="project" value="InterPro"/>
</dbReference>
<organism evidence="3">
    <name type="scientific">Fusarium oxysporum Fo47</name>
    <dbReference type="NCBI Taxonomy" id="660027"/>
    <lineage>
        <taxon>Eukaryota</taxon>
        <taxon>Fungi</taxon>
        <taxon>Dikarya</taxon>
        <taxon>Ascomycota</taxon>
        <taxon>Pezizomycotina</taxon>
        <taxon>Sordariomycetes</taxon>
        <taxon>Hypocreomycetidae</taxon>
        <taxon>Hypocreales</taxon>
        <taxon>Nectriaceae</taxon>
        <taxon>Fusarium</taxon>
        <taxon>Fusarium oxysporum species complex</taxon>
    </lineage>
</organism>
<dbReference type="SUPFAM" id="SSF51905">
    <property type="entry name" value="FAD/NAD(P)-binding domain"/>
    <property type="match status" value="1"/>
</dbReference>